<name>A0A8S1QIN5_9CILI</name>
<comment type="caution">
    <text evidence="1">The sequence shown here is derived from an EMBL/GenBank/DDBJ whole genome shotgun (WGS) entry which is preliminary data.</text>
</comment>
<evidence type="ECO:0000313" key="2">
    <source>
        <dbReference type="Proteomes" id="UP000692954"/>
    </source>
</evidence>
<dbReference type="Proteomes" id="UP000692954">
    <property type="component" value="Unassembled WGS sequence"/>
</dbReference>
<gene>
    <name evidence="1" type="ORF">PSON_ATCC_30995.1.T1070137</name>
</gene>
<keyword evidence="2" id="KW-1185">Reference proteome</keyword>
<proteinExistence type="predicted"/>
<dbReference type="AlphaFoldDB" id="A0A8S1QIN5"/>
<dbReference type="EMBL" id="CAJJDN010000107">
    <property type="protein sequence ID" value="CAD8115094.1"/>
    <property type="molecule type" value="Genomic_DNA"/>
</dbReference>
<reference evidence="1" key="1">
    <citation type="submission" date="2021-01" db="EMBL/GenBank/DDBJ databases">
        <authorList>
            <consortium name="Genoscope - CEA"/>
            <person name="William W."/>
        </authorList>
    </citation>
    <scope>NUCLEOTIDE SEQUENCE</scope>
</reference>
<sequence length="35" mass="4665">MHKNQSFIILMIRWLLEYYRYQFKIMEFYQNLFKQ</sequence>
<evidence type="ECO:0000313" key="1">
    <source>
        <dbReference type="EMBL" id="CAD8115094.1"/>
    </source>
</evidence>
<protein>
    <submittedName>
        <fullName evidence="1">Uncharacterized protein</fullName>
    </submittedName>
</protein>
<organism evidence="1 2">
    <name type="scientific">Paramecium sonneborni</name>
    <dbReference type="NCBI Taxonomy" id="65129"/>
    <lineage>
        <taxon>Eukaryota</taxon>
        <taxon>Sar</taxon>
        <taxon>Alveolata</taxon>
        <taxon>Ciliophora</taxon>
        <taxon>Intramacronucleata</taxon>
        <taxon>Oligohymenophorea</taxon>
        <taxon>Peniculida</taxon>
        <taxon>Parameciidae</taxon>
        <taxon>Paramecium</taxon>
    </lineage>
</organism>
<accession>A0A8S1QIN5</accession>